<reference evidence="5" key="1">
    <citation type="submission" date="2018-02" db="EMBL/GenBank/DDBJ databases">
        <authorList>
            <person name="Cohen D.B."/>
            <person name="Kent A.D."/>
        </authorList>
    </citation>
    <scope>NUCLEOTIDE SEQUENCE</scope>
</reference>
<evidence type="ECO:0000256" key="4">
    <source>
        <dbReference type="RuleBase" id="RU362057"/>
    </source>
</evidence>
<organism evidence="5">
    <name type="scientific">Fagus sylvatica</name>
    <name type="common">Beechnut</name>
    <dbReference type="NCBI Taxonomy" id="28930"/>
    <lineage>
        <taxon>Eukaryota</taxon>
        <taxon>Viridiplantae</taxon>
        <taxon>Streptophyta</taxon>
        <taxon>Embryophyta</taxon>
        <taxon>Tracheophyta</taxon>
        <taxon>Spermatophyta</taxon>
        <taxon>Magnoliopsida</taxon>
        <taxon>eudicotyledons</taxon>
        <taxon>Gunneridae</taxon>
        <taxon>Pentapetalae</taxon>
        <taxon>rosids</taxon>
        <taxon>fabids</taxon>
        <taxon>Fagales</taxon>
        <taxon>Fagaceae</taxon>
        <taxon>Fagus</taxon>
    </lineage>
</organism>
<dbReference type="PANTHER" id="PTHR11926">
    <property type="entry name" value="GLUCOSYL/GLUCURONOSYL TRANSFERASES"/>
    <property type="match status" value="1"/>
</dbReference>
<evidence type="ECO:0000313" key="5">
    <source>
        <dbReference type="EMBL" id="SPD13436.1"/>
    </source>
</evidence>
<name>A0A2N9HGL2_FAGSY</name>
<protein>
    <recommendedName>
        <fullName evidence="4">Glycosyltransferase</fullName>
        <ecNumber evidence="4">2.4.1.-</ecNumber>
    </recommendedName>
</protein>
<dbReference type="EMBL" id="OIVN01003768">
    <property type="protein sequence ID" value="SPD13436.1"/>
    <property type="molecule type" value="Genomic_DNA"/>
</dbReference>
<dbReference type="EC" id="2.4.1.-" evidence="4"/>
<dbReference type="PROSITE" id="PS00375">
    <property type="entry name" value="UDPGT"/>
    <property type="match status" value="1"/>
</dbReference>
<evidence type="ECO:0000256" key="1">
    <source>
        <dbReference type="ARBA" id="ARBA00009995"/>
    </source>
</evidence>
<comment type="similarity">
    <text evidence="1 3">Belongs to the UDP-glycosyltransferase family.</text>
</comment>
<dbReference type="InterPro" id="IPR002213">
    <property type="entry name" value="UDP_glucos_trans"/>
</dbReference>
<dbReference type="PANTHER" id="PTHR11926:SF1283">
    <property type="entry name" value="GLYCOSYLTRANSFERASE"/>
    <property type="match status" value="1"/>
</dbReference>
<keyword evidence="3" id="KW-0328">Glycosyltransferase</keyword>
<keyword evidence="2 3" id="KW-0808">Transferase</keyword>
<sequence length="445" mass="50193">MQDSKKGFSPFRHGVHLSKKMCPKTQEERDKMRNCPYASAVGSLMYVMLCTRPDIFYAVSIVSRYQSNLGPKHWTTVKHILKYLNKTKHYFLVFGSEDLNIQGNTNSDFQSDIDDRKSISGFVFTIGKGAISWRSCKQDTTADSTTEEEYIAASEAVKEVVWIRKFIQELGVVPSIESPITIHCDNNSAIANAVEPRAHKRTKHIELRFHLICDILYKGDVEITKIASASNVADPFTKALPQRAVEVNRISTLESTLVVLLYDTMIYSIIEGLANSMYQFLWVIRANLVDGGVEIISKEFMEEIKDRGFLSGWCPQERVLSHPSVGGFLTHCGWNSTLESICEGVPLMRWPFFAEQQTNCFYSCNKWGIGMEIDSDVKKEKVEGLVRELMEGGKGKEIRENVMEWKKRVQVATKVGGSSYINFGSLVRKLSELSNSDSDKVIGGS</sequence>
<dbReference type="GO" id="GO:0080044">
    <property type="term" value="F:quercetin 7-O-glucosyltransferase activity"/>
    <property type="evidence" value="ECO:0007669"/>
    <property type="project" value="TreeGrafter"/>
</dbReference>
<dbReference type="AlphaFoldDB" id="A0A2N9HGL2"/>
<dbReference type="InterPro" id="IPR035595">
    <property type="entry name" value="UDP_glycos_trans_CS"/>
</dbReference>
<accession>A0A2N9HGL2</accession>
<dbReference type="Gene3D" id="3.40.50.2000">
    <property type="entry name" value="Glycogen Phosphorylase B"/>
    <property type="match status" value="2"/>
</dbReference>
<proteinExistence type="inferred from homology"/>
<dbReference type="SUPFAM" id="SSF53756">
    <property type="entry name" value="UDP-Glycosyltransferase/glycogen phosphorylase"/>
    <property type="match status" value="1"/>
</dbReference>
<dbReference type="GO" id="GO:0080043">
    <property type="term" value="F:quercetin 3-O-glucosyltransferase activity"/>
    <property type="evidence" value="ECO:0007669"/>
    <property type="project" value="TreeGrafter"/>
</dbReference>
<evidence type="ECO:0000256" key="2">
    <source>
        <dbReference type="ARBA" id="ARBA00022679"/>
    </source>
</evidence>
<evidence type="ECO:0000256" key="3">
    <source>
        <dbReference type="RuleBase" id="RU003718"/>
    </source>
</evidence>
<dbReference type="CDD" id="cd09272">
    <property type="entry name" value="RNase_HI_RT_Ty1"/>
    <property type="match status" value="1"/>
</dbReference>
<dbReference type="Pfam" id="PF00201">
    <property type="entry name" value="UDPGT"/>
    <property type="match status" value="1"/>
</dbReference>
<dbReference type="CDD" id="cd03784">
    <property type="entry name" value="GT1_Gtf-like"/>
    <property type="match status" value="1"/>
</dbReference>
<gene>
    <name evidence="5" type="ORF">FSB_LOCUS41318</name>
</gene>